<keyword evidence="2" id="KW-1185">Reference proteome</keyword>
<sequence length="538" mass="62038">MDASYIIKKLERAYPDKVIQNFAEQNASLYQLTGTYSRHNQITIKDFLESNGFQYVTKPRGIPSTFDVETARLLIDEYDMTQVDFAAWFGTSRQAISQKLQRITSYVKWISTTLNDNELEVITDMIIDKVFTYESDELIVAIRSNLKQACIIIITNELTKVVFDFPGSLSLLIKEHGIDSFREIDFEVRKGLIPVTVLGGSCAKINDSYKNKIRQLCQKRGITVDDYCVLHGFKGGFCRSNTVSDDQLVEIIKNNVTQDNLVFLPSHADDYHRLNVRANRASITLEQLLEHFGYIKVDSRLETSYQNKITGYIEEIRNLVIPGSHNKVLLPTDSSLYRRLYPFAKRRGITLEEFLRELGFERVYDRVVNFDTERKSNQLEKNPSDKKDILRELDGLQGRLERSMTTVESINRNRALVGKLKELYEYRCQLCDSEKGYPSIEKEDGTFYVEVHHIIALSHATHNLIPGEFDDQLDTYRNAVVVCPFHHKVLHYHQGGFERLIQQGGDLYFVSKRDALLKVFVNYHLSVDTVGRHLTSEP</sequence>
<organism evidence="1 2">
    <name type="scientific">Tumebacillus algifaecis</name>
    <dbReference type="NCBI Taxonomy" id="1214604"/>
    <lineage>
        <taxon>Bacteria</taxon>
        <taxon>Bacillati</taxon>
        <taxon>Bacillota</taxon>
        <taxon>Bacilli</taxon>
        <taxon>Bacillales</taxon>
        <taxon>Alicyclobacillaceae</taxon>
        <taxon>Tumebacillus</taxon>
    </lineage>
</organism>
<evidence type="ECO:0000313" key="1">
    <source>
        <dbReference type="EMBL" id="ASS75922.1"/>
    </source>
</evidence>
<reference evidence="1 2" key="1">
    <citation type="journal article" date="2015" name="Int. J. Syst. Evol. Microbiol.">
        <title>Tumebacillus algifaecis sp. nov., isolated from decomposing algal scum.</title>
        <authorList>
            <person name="Wu Y.F."/>
            <person name="Zhang B."/>
            <person name="Xing P."/>
            <person name="Wu Q.L."/>
            <person name="Liu S.J."/>
        </authorList>
    </citation>
    <scope>NUCLEOTIDE SEQUENCE [LARGE SCALE GENOMIC DNA]</scope>
    <source>
        <strain evidence="1 2">THMBR28</strain>
    </source>
</reference>
<proteinExistence type="predicted"/>
<evidence type="ECO:0000313" key="2">
    <source>
        <dbReference type="Proteomes" id="UP000214688"/>
    </source>
</evidence>
<dbReference type="OrthoDB" id="9779761at2"/>
<protein>
    <submittedName>
        <fullName evidence="1">Uncharacterized protein</fullName>
    </submittedName>
</protein>
<dbReference type="EMBL" id="CP022657">
    <property type="protein sequence ID" value="ASS75922.1"/>
    <property type="molecule type" value="Genomic_DNA"/>
</dbReference>
<dbReference type="Proteomes" id="UP000214688">
    <property type="component" value="Chromosome"/>
</dbReference>
<accession>A0A223D2U3</accession>
<name>A0A223D2U3_9BACL</name>
<dbReference type="RefSeq" id="WP_094237161.1">
    <property type="nucleotide sequence ID" value="NZ_CP022657.1"/>
</dbReference>
<gene>
    <name evidence="1" type="ORF">CIG75_13775</name>
</gene>
<dbReference type="AlphaFoldDB" id="A0A223D2U3"/>
<dbReference type="KEGG" id="tab:CIG75_13775"/>